<dbReference type="SMART" id="SM00173">
    <property type="entry name" value="RAS"/>
    <property type="match status" value="1"/>
</dbReference>
<dbReference type="SMART" id="SM00174">
    <property type="entry name" value="RHO"/>
    <property type="match status" value="1"/>
</dbReference>
<dbReference type="Pfam" id="PF00071">
    <property type="entry name" value="Ras"/>
    <property type="match status" value="1"/>
</dbReference>
<dbReference type="GO" id="GO:0005525">
    <property type="term" value="F:GTP binding"/>
    <property type="evidence" value="ECO:0007669"/>
    <property type="project" value="InterPro"/>
</dbReference>
<name>E1CB52_TETTH</name>
<sequence>MIQKPSKLNVSQPKEVKRFKVLVLGDGGVGKSSLLDRFINNTFDAKYRATIAIDYKNKTIDLPKESVQLNFWDFSGHPEFYEVRNEFYKDANAILLVLDVTLRRSLDGLDMWLREAHEMGVQGIPTVVVGNKKDMSVRAVSENDAYNWAKTRQFDYFEVSASQGTGLDELFKFLAEKLAKQ</sequence>
<dbReference type="EMBL" id="AB365962">
    <property type="protein sequence ID" value="BAJ21342.1"/>
    <property type="molecule type" value="mRNA"/>
</dbReference>
<dbReference type="InterPro" id="IPR001806">
    <property type="entry name" value="Small_GTPase"/>
</dbReference>
<gene>
    <name evidence="2" type="primary">RABX27</name>
</gene>
<reference evidence="2" key="1">
    <citation type="journal article" date="2010" name="J. Eukaryot. Microbiol.">
        <title>Marked amplification and diversification of products of ras genes from rat brain, Rab GTPases, in the ciliates Tetrahymena thermophila and Paramecium tetraurelia.</title>
        <authorList>
            <person name="Saito-Nakano Y."/>
            <person name="Nakahara T."/>
            <person name="Nakano K."/>
            <person name="Nozaki T."/>
            <person name="Numata O."/>
        </authorList>
    </citation>
    <scope>NUCLEOTIDE SEQUENCE</scope>
</reference>
<dbReference type="CDD" id="cd00154">
    <property type="entry name" value="Rab"/>
    <property type="match status" value="1"/>
</dbReference>
<dbReference type="PROSITE" id="PS51419">
    <property type="entry name" value="RAB"/>
    <property type="match status" value="1"/>
</dbReference>
<dbReference type="PRINTS" id="PR00449">
    <property type="entry name" value="RASTRNSFRMNG"/>
</dbReference>
<protein>
    <submittedName>
        <fullName evidence="2">Rab-family small GTPase RabX27</fullName>
    </submittedName>
</protein>
<dbReference type="InterPro" id="IPR005225">
    <property type="entry name" value="Small_GTP-bd"/>
</dbReference>
<keyword evidence="1" id="KW-0547">Nucleotide-binding</keyword>
<dbReference type="PROSITE" id="PS51421">
    <property type="entry name" value="RAS"/>
    <property type="match status" value="1"/>
</dbReference>
<evidence type="ECO:0000256" key="1">
    <source>
        <dbReference type="ARBA" id="ARBA00022741"/>
    </source>
</evidence>
<accession>E1CB52</accession>
<dbReference type="PANTHER" id="PTHR47978">
    <property type="match status" value="1"/>
</dbReference>
<dbReference type="SUPFAM" id="SSF52540">
    <property type="entry name" value="P-loop containing nucleoside triphosphate hydrolases"/>
    <property type="match status" value="1"/>
</dbReference>
<dbReference type="FunFam" id="3.40.50.300:FF:001447">
    <property type="entry name" value="Ras-related protein Rab-1B"/>
    <property type="match status" value="1"/>
</dbReference>
<evidence type="ECO:0000313" key="2">
    <source>
        <dbReference type="EMBL" id="BAJ21342.1"/>
    </source>
</evidence>
<dbReference type="GO" id="GO:0003924">
    <property type="term" value="F:GTPase activity"/>
    <property type="evidence" value="ECO:0007669"/>
    <property type="project" value="InterPro"/>
</dbReference>
<dbReference type="SMART" id="SM00175">
    <property type="entry name" value="RAB"/>
    <property type="match status" value="1"/>
</dbReference>
<proteinExistence type="evidence at transcript level"/>
<dbReference type="NCBIfam" id="TIGR00231">
    <property type="entry name" value="small_GTP"/>
    <property type="match status" value="1"/>
</dbReference>
<dbReference type="Gene3D" id="3.40.50.300">
    <property type="entry name" value="P-loop containing nucleotide triphosphate hydrolases"/>
    <property type="match status" value="1"/>
</dbReference>
<dbReference type="InterPro" id="IPR027417">
    <property type="entry name" value="P-loop_NTPase"/>
</dbReference>
<organism evidence="2">
    <name type="scientific">Tetrahymena thermophila</name>
    <dbReference type="NCBI Taxonomy" id="5911"/>
    <lineage>
        <taxon>Eukaryota</taxon>
        <taxon>Sar</taxon>
        <taxon>Alveolata</taxon>
        <taxon>Ciliophora</taxon>
        <taxon>Intramacronucleata</taxon>
        <taxon>Oligohymenophorea</taxon>
        <taxon>Hymenostomatida</taxon>
        <taxon>Tetrahymenina</taxon>
        <taxon>Tetrahymenidae</taxon>
        <taxon>Tetrahymena</taxon>
    </lineage>
</organism>
<dbReference type="AlphaFoldDB" id="E1CB52"/>